<sequence length="131" mass="14934">MRLVEYIERQWIDDDVFPPASWTVFRQSVRTNNDVGGWLHRLNVKAGHGTTLFYRLVPLLVREATIVETSVAAEDFSRDNRAVNSRMEKQLTAATDSYMTDGLSTTAFLRKCAALYTCRLDGAEEDEARDQ</sequence>
<dbReference type="AlphaFoldDB" id="A0A210QVM0"/>
<organism evidence="1 2">
    <name type="scientific">Mizuhopecten yessoensis</name>
    <name type="common">Japanese scallop</name>
    <name type="synonym">Patinopecten yessoensis</name>
    <dbReference type="NCBI Taxonomy" id="6573"/>
    <lineage>
        <taxon>Eukaryota</taxon>
        <taxon>Metazoa</taxon>
        <taxon>Spiralia</taxon>
        <taxon>Lophotrochozoa</taxon>
        <taxon>Mollusca</taxon>
        <taxon>Bivalvia</taxon>
        <taxon>Autobranchia</taxon>
        <taxon>Pteriomorphia</taxon>
        <taxon>Pectinida</taxon>
        <taxon>Pectinoidea</taxon>
        <taxon>Pectinidae</taxon>
        <taxon>Mizuhopecten</taxon>
    </lineage>
</organism>
<keyword evidence="2" id="KW-1185">Reference proteome</keyword>
<name>A0A210QVM0_MIZYE</name>
<reference evidence="1 2" key="1">
    <citation type="journal article" date="2017" name="Nat. Ecol. Evol.">
        <title>Scallop genome provides insights into evolution of bilaterian karyotype and development.</title>
        <authorList>
            <person name="Wang S."/>
            <person name="Zhang J."/>
            <person name="Jiao W."/>
            <person name="Li J."/>
            <person name="Xun X."/>
            <person name="Sun Y."/>
            <person name="Guo X."/>
            <person name="Huan P."/>
            <person name="Dong B."/>
            <person name="Zhang L."/>
            <person name="Hu X."/>
            <person name="Sun X."/>
            <person name="Wang J."/>
            <person name="Zhao C."/>
            <person name="Wang Y."/>
            <person name="Wang D."/>
            <person name="Huang X."/>
            <person name="Wang R."/>
            <person name="Lv J."/>
            <person name="Li Y."/>
            <person name="Zhang Z."/>
            <person name="Liu B."/>
            <person name="Lu W."/>
            <person name="Hui Y."/>
            <person name="Liang J."/>
            <person name="Zhou Z."/>
            <person name="Hou R."/>
            <person name="Li X."/>
            <person name="Liu Y."/>
            <person name="Li H."/>
            <person name="Ning X."/>
            <person name="Lin Y."/>
            <person name="Zhao L."/>
            <person name="Xing Q."/>
            <person name="Dou J."/>
            <person name="Li Y."/>
            <person name="Mao J."/>
            <person name="Guo H."/>
            <person name="Dou H."/>
            <person name="Li T."/>
            <person name="Mu C."/>
            <person name="Jiang W."/>
            <person name="Fu Q."/>
            <person name="Fu X."/>
            <person name="Miao Y."/>
            <person name="Liu J."/>
            <person name="Yu Q."/>
            <person name="Li R."/>
            <person name="Liao H."/>
            <person name="Li X."/>
            <person name="Kong Y."/>
            <person name="Jiang Z."/>
            <person name="Chourrout D."/>
            <person name="Li R."/>
            <person name="Bao Z."/>
        </authorList>
    </citation>
    <scope>NUCLEOTIDE SEQUENCE [LARGE SCALE GENOMIC DNA]</scope>
    <source>
        <strain evidence="1 2">PY_sf001</strain>
    </source>
</reference>
<evidence type="ECO:0000313" key="1">
    <source>
        <dbReference type="EMBL" id="OWF52790.1"/>
    </source>
</evidence>
<protein>
    <submittedName>
        <fullName evidence="1">Uncharacterized protein</fullName>
    </submittedName>
</protein>
<dbReference type="Proteomes" id="UP000242188">
    <property type="component" value="Unassembled WGS sequence"/>
</dbReference>
<accession>A0A210QVM0</accession>
<dbReference type="EMBL" id="NEDP02001642">
    <property type="protein sequence ID" value="OWF52790.1"/>
    <property type="molecule type" value="Genomic_DNA"/>
</dbReference>
<gene>
    <name evidence="1" type="ORF">KP79_PYT19774</name>
</gene>
<comment type="caution">
    <text evidence="1">The sequence shown here is derived from an EMBL/GenBank/DDBJ whole genome shotgun (WGS) entry which is preliminary data.</text>
</comment>
<proteinExistence type="predicted"/>
<evidence type="ECO:0000313" key="2">
    <source>
        <dbReference type="Proteomes" id="UP000242188"/>
    </source>
</evidence>